<evidence type="ECO:0000313" key="1">
    <source>
        <dbReference type="Proteomes" id="UP000095283"/>
    </source>
</evidence>
<evidence type="ECO:0000313" key="2">
    <source>
        <dbReference type="WBParaSite" id="Hba_00960"/>
    </source>
</evidence>
<name>A0A1I7W8J0_HETBA</name>
<organism evidence="1 2">
    <name type="scientific">Heterorhabditis bacteriophora</name>
    <name type="common">Entomopathogenic nematode worm</name>
    <dbReference type="NCBI Taxonomy" id="37862"/>
    <lineage>
        <taxon>Eukaryota</taxon>
        <taxon>Metazoa</taxon>
        <taxon>Ecdysozoa</taxon>
        <taxon>Nematoda</taxon>
        <taxon>Chromadorea</taxon>
        <taxon>Rhabditida</taxon>
        <taxon>Rhabditina</taxon>
        <taxon>Rhabditomorpha</taxon>
        <taxon>Strongyloidea</taxon>
        <taxon>Heterorhabditidae</taxon>
        <taxon>Heterorhabditis</taxon>
    </lineage>
</organism>
<proteinExistence type="predicted"/>
<reference evidence="2" key="1">
    <citation type="submission" date="2016-11" db="UniProtKB">
        <authorList>
            <consortium name="WormBaseParasite"/>
        </authorList>
    </citation>
    <scope>IDENTIFICATION</scope>
</reference>
<dbReference type="GO" id="GO:0034472">
    <property type="term" value="P:snRNA 3'-end processing"/>
    <property type="evidence" value="ECO:0007669"/>
    <property type="project" value="TreeGrafter"/>
</dbReference>
<dbReference type="InterPro" id="IPR051113">
    <property type="entry name" value="Integrator_subunit6"/>
</dbReference>
<keyword evidence="1" id="KW-1185">Reference proteome</keyword>
<dbReference type="Proteomes" id="UP000095283">
    <property type="component" value="Unplaced"/>
</dbReference>
<protein>
    <submittedName>
        <fullName evidence="2">MADF domain-containing protein</fullName>
    </submittedName>
</protein>
<accession>A0A1I7W8J0</accession>
<dbReference type="PANTHER" id="PTHR12957">
    <property type="entry name" value="DEAD/H BOX POLYPEPTIDE 26/DICE1-RELATED"/>
    <property type="match status" value="1"/>
</dbReference>
<dbReference type="GO" id="GO:0032039">
    <property type="term" value="C:integrator complex"/>
    <property type="evidence" value="ECO:0007669"/>
    <property type="project" value="TreeGrafter"/>
</dbReference>
<dbReference type="AlphaFoldDB" id="A0A1I7W8J0"/>
<dbReference type="WBParaSite" id="Hba_00960">
    <property type="protein sequence ID" value="Hba_00960"/>
    <property type="gene ID" value="Hba_00960"/>
</dbReference>
<sequence>MPYNYPVLMQLLEEFKADPRVRNGGPSQWRQRLDRYLESVPPYYLSKQGKEEYEKTCTTVSVLLQQTVPGQTSYVVSCTFFQEIIFALVKCSFPPTKEIFCVSISSGGSITKAPPSATVSISRSGGNIHNVGGDDECNIPHQLLLSTCTVFYVLYSRMRMNISIILRGSTIPVLEGGPPGLSLKLHNAEELHSLPVSQMGNYEEYIKGLEAIGKGPLREVEPAPVRAHAFGNPFKTDKKSMAIDENHLFLNFFFTERRHSISERSSVVSDLSYTTDLDEEIASTSDTPPTGQNGFLKTDINGDEIIISHNRMVSSYTFFYT</sequence>
<dbReference type="PANTHER" id="PTHR12957:SF2">
    <property type="entry name" value="INTEGRATOR COMPLEX SUBUNIT 6"/>
    <property type="match status" value="1"/>
</dbReference>